<feature type="domain" description="PurM-like C-terminal" evidence="10">
    <location>
        <begin position="570"/>
        <end position="698"/>
    </location>
</feature>
<dbReference type="Pfam" id="PF00586">
    <property type="entry name" value="AIRS"/>
    <property type="match status" value="2"/>
</dbReference>
<feature type="domain" description="PurM-like N-terminal" evidence="9">
    <location>
        <begin position="67"/>
        <end position="185"/>
    </location>
</feature>
<feature type="binding site" evidence="8">
    <location>
        <position position="237"/>
    </location>
    <ligand>
        <name>substrate</name>
    </ligand>
</feature>
<feature type="domain" description="Phosphoribosylformylglycinamidine synthase linker" evidence="11">
    <location>
        <begin position="7"/>
        <end position="46"/>
    </location>
</feature>
<dbReference type="PANTHER" id="PTHR43555:SF1">
    <property type="entry name" value="PHOSPHORIBOSYLFORMYLGLYCINAMIDINE SYNTHASE SUBUNIT PURL"/>
    <property type="match status" value="1"/>
</dbReference>
<name>A0A7U8GFS4_CAMLA</name>
<dbReference type="InterPro" id="IPR010074">
    <property type="entry name" value="PRibForGlyAmidine_synth_PurL"/>
</dbReference>
<evidence type="ECO:0000256" key="2">
    <source>
        <dbReference type="ARBA" id="ARBA00022598"/>
    </source>
</evidence>
<keyword evidence="6 8" id="KW-0067">ATP-binding</keyword>
<dbReference type="HAMAP" id="MF_00420">
    <property type="entry name" value="PurL_2"/>
    <property type="match status" value="1"/>
</dbReference>
<dbReference type="EC" id="6.3.5.3" evidence="8"/>
<dbReference type="CDD" id="cd02203">
    <property type="entry name" value="PurL_repeat1"/>
    <property type="match status" value="1"/>
</dbReference>
<dbReference type="UniPathway" id="UPA00074">
    <property type="reaction ID" value="UER00128"/>
</dbReference>
<feature type="active site" evidence="8">
    <location>
        <position position="42"/>
    </location>
</feature>
<organism evidence="12 13">
    <name type="scientific">Campylobacter lari</name>
    <dbReference type="NCBI Taxonomy" id="201"/>
    <lineage>
        <taxon>Bacteria</taxon>
        <taxon>Pseudomonadati</taxon>
        <taxon>Campylobacterota</taxon>
        <taxon>Epsilonproteobacteria</taxon>
        <taxon>Campylobacterales</taxon>
        <taxon>Campylobacteraceae</taxon>
        <taxon>Campylobacter</taxon>
    </lineage>
</organism>
<feature type="binding site" evidence="8">
    <location>
        <position position="86"/>
    </location>
    <ligand>
        <name>Mg(2+)</name>
        <dbReference type="ChEBI" id="CHEBI:18420"/>
        <label>1</label>
    </ligand>
</feature>
<feature type="binding site" evidence="8">
    <location>
        <position position="529"/>
    </location>
    <ligand>
        <name>Mg(2+)</name>
        <dbReference type="ChEBI" id="CHEBI:18420"/>
        <label>1</label>
    </ligand>
</feature>
<evidence type="ECO:0000256" key="3">
    <source>
        <dbReference type="ARBA" id="ARBA00022723"/>
    </source>
</evidence>
<comment type="caution">
    <text evidence="8">Lacks conserved residue(s) required for the propagation of feature annotation.</text>
</comment>
<comment type="similarity">
    <text evidence="8">Belongs to the FGAMS family.</text>
</comment>
<feature type="binding site" evidence="8">
    <location>
        <begin position="87"/>
        <end position="90"/>
    </location>
    <ligand>
        <name>substrate</name>
    </ligand>
</feature>
<feature type="binding site" evidence="8">
    <location>
        <position position="84"/>
    </location>
    <ligand>
        <name>ATP</name>
        <dbReference type="ChEBI" id="CHEBI:30616"/>
    </ligand>
</feature>
<comment type="subcellular location">
    <subcellularLocation>
        <location evidence="8">Cytoplasm</location>
    </subcellularLocation>
</comment>
<keyword evidence="4 8" id="KW-0547">Nucleotide-binding</keyword>
<dbReference type="InterPro" id="IPR036676">
    <property type="entry name" value="PurM-like_C_sf"/>
</dbReference>
<keyword evidence="2 8" id="KW-0436">Ligase</keyword>
<feature type="active site" description="Proton acceptor" evidence="8">
    <location>
        <position position="88"/>
    </location>
</feature>
<feature type="binding site" evidence="8">
    <location>
        <position position="45"/>
    </location>
    <ligand>
        <name>ATP</name>
        <dbReference type="ChEBI" id="CHEBI:30616"/>
    </ligand>
</feature>
<feature type="binding site" evidence="8">
    <location>
        <position position="110"/>
    </location>
    <ligand>
        <name>Mg(2+)</name>
        <dbReference type="ChEBI" id="CHEBI:18420"/>
        <label>2</label>
    </ligand>
</feature>
<dbReference type="GO" id="GO:0006189">
    <property type="term" value="P:'de novo' IMP biosynthetic process"/>
    <property type="evidence" value="ECO:0007669"/>
    <property type="project" value="UniProtKB-UniRule"/>
</dbReference>
<dbReference type="EMBL" id="AABYWZ010000007">
    <property type="protein sequence ID" value="EAJ5681396.1"/>
    <property type="molecule type" value="Genomic_DNA"/>
</dbReference>
<feature type="binding site" evidence="8">
    <location>
        <begin position="309"/>
        <end position="311"/>
    </location>
    <ligand>
        <name>substrate</name>
    </ligand>
</feature>
<proteinExistence type="inferred from homology"/>
<comment type="pathway">
    <text evidence="8">Purine metabolism; IMP biosynthesis via de novo pathway; 5-amino-1-(5-phospho-D-ribosyl)imidazole from N(2)-formyl-N(1)-(5-phospho-D-ribosyl)glycinamide: step 1/2.</text>
</comment>
<gene>
    <name evidence="8 12" type="primary">purL</name>
    <name evidence="12" type="ORF">BXA13_03575</name>
</gene>
<evidence type="ECO:0000259" key="9">
    <source>
        <dbReference type="Pfam" id="PF00586"/>
    </source>
</evidence>
<dbReference type="NCBIfam" id="NF002290">
    <property type="entry name" value="PRK01213.1"/>
    <property type="match status" value="1"/>
</dbReference>
<evidence type="ECO:0000259" key="10">
    <source>
        <dbReference type="Pfam" id="PF02769"/>
    </source>
</evidence>
<comment type="caution">
    <text evidence="12">The sequence shown here is derived from an EMBL/GenBank/DDBJ whole genome shotgun (WGS) entry which is preliminary data.</text>
</comment>
<keyword evidence="1 8" id="KW-0963">Cytoplasm</keyword>
<comment type="catalytic activity">
    <reaction evidence="8">
        <text>N(2)-formyl-N(1)-(5-phospho-beta-D-ribosyl)glycinamide + L-glutamine + ATP + H2O = 2-formamido-N(1)-(5-O-phospho-beta-D-ribosyl)acetamidine + L-glutamate + ADP + phosphate + H(+)</text>
        <dbReference type="Rhea" id="RHEA:17129"/>
        <dbReference type="ChEBI" id="CHEBI:15377"/>
        <dbReference type="ChEBI" id="CHEBI:15378"/>
        <dbReference type="ChEBI" id="CHEBI:29985"/>
        <dbReference type="ChEBI" id="CHEBI:30616"/>
        <dbReference type="ChEBI" id="CHEBI:43474"/>
        <dbReference type="ChEBI" id="CHEBI:58359"/>
        <dbReference type="ChEBI" id="CHEBI:147286"/>
        <dbReference type="ChEBI" id="CHEBI:147287"/>
        <dbReference type="ChEBI" id="CHEBI:456216"/>
        <dbReference type="EC" id="6.3.5.3"/>
    </reaction>
</comment>
<dbReference type="NCBIfam" id="TIGR01736">
    <property type="entry name" value="FGAM_synth_II"/>
    <property type="match status" value="1"/>
</dbReference>
<dbReference type="SUPFAM" id="SSF56042">
    <property type="entry name" value="PurM C-terminal domain-like"/>
    <property type="match status" value="2"/>
</dbReference>
<feature type="domain" description="PurM-like N-terminal" evidence="9">
    <location>
        <begin position="449"/>
        <end position="552"/>
    </location>
</feature>
<dbReference type="GO" id="GO:0005524">
    <property type="term" value="F:ATP binding"/>
    <property type="evidence" value="ECO:0007669"/>
    <property type="project" value="UniProtKB-UniRule"/>
</dbReference>
<sequence length="725" mass="79233">MDKEIIKQHKISDEEYQEILNILGREPNLLELGVISAMWSEHCSYKSSKKYLNGFPTKAPWVIQGPGENAGVIDIGKGMAAVFKVESHNHPSFIEPFAGAATGVGGILRDVFTMGARVVAGMNSLKFGNIHDEKIGKHQKYLVKGVVSGISHYGNCMGVPTIGGECAFDECFNGNILVNAFALGTCKIEDIFYAKAEGIGNPVIYVGSKTGRDGLGGAVMASDSFNESSKSLRPTVQIGDPFAEKLLMEACLELFKTDYIVGIQDMGAAGLTSSSFEMAGRSGSGMKLYLDKTPMREEGMTPYELMLSESQERMLICAKKGYEEKVIEIFNKWGLDAAIIGEVTDTGKMELFWHDELVGLIPIEPLSEKAPMLDRPVSKPKYLDEIKNYQFKLNIPTQEAFEKLLADENVSNKAYIYEQFDSSVQTNTLKSDGALGANSIRIKENNCLLSMVIECNSRLNYVNPKIGAAAAVASAGRKIACSGARPLAISDCLNYGNPQNPEVMWQFAQGCEGIKLACKELNTPVVSGNVSLYNETDGVSIFPSPTIACVGVNEKAENVLKSYFSKDTSAIYLLGESKGSFGGSLIAKVLDQKVAGELEDIDFKAELKLWDFLLKANEAKLLDCANSIGIGGLAITLAKMSTKANLGIEVKTDFEDKSFIFEESPTRVIVGVKDEEKFIKFVNEMGIKFTKLGNLNEKDFILDDIKISLAKLQTIYFDKFNEYLG</sequence>
<keyword evidence="5 8" id="KW-0658">Purine biosynthesis</keyword>
<dbReference type="GO" id="GO:0005737">
    <property type="term" value="C:cytoplasm"/>
    <property type="evidence" value="ECO:0007669"/>
    <property type="project" value="UniProtKB-SubCell"/>
</dbReference>
<evidence type="ECO:0000256" key="5">
    <source>
        <dbReference type="ARBA" id="ARBA00022755"/>
    </source>
</evidence>
<reference evidence="12 13" key="1">
    <citation type="submission" date="2018-05" db="EMBL/GenBank/DDBJ databases">
        <authorList>
            <consortium name="PulseNet: The National Subtyping Network for Foodborne Disease Surveillance"/>
            <person name="Tarr C.L."/>
            <person name="Trees E."/>
            <person name="Katz L.S."/>
            <person name="Carleton-Romer H.A."/>
            <person name="Stroika S."/>
            <person name="Kucerova Z."/>
            <person name="Roache K.F."/>
            <person name="Sabol A.L."/>
            <person name="Besser J."/>
            <person name="Gerner-Smidt P."/>
        </authorList>
    </citation>
    <scope>NUCLEOTIDE SEQUENCE [LARGE SCALE GENOMIC DNA]</scope>
    <source>
        <strain evidence="12 13">2016D-0268</strain>
    </source>
</reference>
<dbReference type="CDD" id="cd02204">
    <property type="entry name" value="PurL_repeat2"/>
    <property type="match status" value="1"/>
</dbReference>
<feature type="domain" description="PurM-like C-terminal" evidence="10">
    <location>
        <begin position="199"/>
        <end position="353"/>
    </location>
</feature>
<feature type="binding site" evidence="8">
    <location>
        <position position="265"/>
    </location>
    <ligand>
        <name>Mg(2+)</name>
        <dbReference type="ChEBI" id="CHEBI:18420"/>
        <label>2</label>
    </ligand>
</feature>
<dbReference type="FunFam" id="3.30.1330.10:FF:000004">
    <property type="entry name" value="Phosphoribosylformylglycinamidine synthase subunit PurL"/>
    <property type="match status" value="1"/>
</dbReference>
<evidence type="ECO:0000313" key="13">
    <source>
        <dbReference type="Proteomes" id="UP000556298"/>
    </source>
</evidence>
<dbReference type="InterPro" id="IPR036921">
    <property type="entry name" value="PurM-like_N_sf"/>
</dbReference>
<dbReference type="PANTHER" id="PTHR43555">
    <property type="entry name" value="PHOSPHORIBOSYLFORMYLGLYCINAMIDINE SYNTHASE SUBUNIT PURL"/>
    <property type="match status" value="1"/>
</dbReference>
<dbReference type="InterPro" id="IPR016188">
    <property type="entry name" value="PurM-like_N"/>
</dbReference>
<dbReference type="GO" id="GO:0004642">
    <property type="term" value="F:phosphoribosylformylglycinamidine synthase activity"/>
    <property type="evidence" value="ECO:0007669"/>
    <property type="project" value="UniProtKB-UniRule"/>
</dbReference>
<accession>A0A7U8GFS4</accession>
<dbReference type="SUPFAM" id="SSF55326">
    <property type="entry name" value="PurM N-terminal domain-like"/>
    <property type="match status" value="2"/>
</dbReference>
<evidence type="ECO:0000259" key="11">
    <source>
        <dbReference type="Pfam" id="PF18072"/>
    </source>
</evidence>
<dbReference type="InterPro" id="IPR041609">
    <property type="entry name" value="PurL_linker"/>
</dbReference>
<feature type="binding site" evidence="8">
    <location>
        <position position="491"/>
    </location>
    <ligand>
        <name>ATP</name>
        <dbReference type="ChEBI" id="CHEBI:30616"/>
    </ligand>
</feature>
<keyword evidence="7 8" id="KW-0460">Magnesium</keyword>
<dbReference type="PIRSF" id="PIRSF001587">
    <property type="entry name" value="FGAM_synthase_II"/>
    <property type="match status" value="1"/>
</dbReference>
<dbReference type="GO" id="GO:0000287">
    <property type="term" value="F:magnesium ion binding"/>
    <property type="evidence" value="ECO:0007669"/>
    <property type="project" value="UniProtKB-UniRule"/>
</dbReference>
<evidence type="ECO:0000256" key="4">
    <source>
        <dbReference type="ARBA" id="ARBA00022741"/>
    </source>
</evidence>
<keyword evidence="3 8" id="KW-0479">Metal-binding</keyword>
<feature type="binding site" evidence="8">
    <location>
        <position position="531"/>
    </location>
    <ligand>
        <name>substrate</name>
    </ligand>
</feature>
<evidence type="ECO:0000256" key="6">
    <source>
        <dbReference type="ARBA" id="ARBA00022840"/>
    </source>
</evidence>
<evidence type="ECO:0000313" key="12">
    <source>
        <dbReference type="EMBL" id="EAJ5681396.1"/>
    </source>
</evidence>
<dbReference type="Pfam" id="PF02769">
    <property type="entry name" value="AIRS_C"/>
    <property type="match status" value="2"/>
</dbReference>
<dbReference type="AlphaFoldDB" id="A0A7U8GFS4"/>
<comment type="function">
    <text evidence="8">Part of the phosphoribosylformylglycinamidine synthase complex involved in the purines biosynthetic pathway. Catalyzes the ATP-dependent conversion of formylglycinamide ribonucleotide (FGAR) and glutamine to yield formylglycinamidine ribonucleotide (FGAM) and glutamate. The FGAM synthase complex is composed of three subunits. PurQ produces an ammonia molecule by converting glutamine to glutamate. PurL transfers the ammonia molecule to FGAR to form FGAM in an ATP-dependent manner. PurS interacts with PurQ and PurL and is thought to assist in the transfer of the ammonia molecule from PurQ to PurL.</text>
</comment>
<protein>
    <recommendedName>
        <fullName evidence="8">Phosphoribosylformylglycinamidine synthase subunit PurL</fullName>
        <shortName evidence="8">FGAM synthase</shortName>
        <ecNumber evidence="8">6.3.5.3</ecNumber>
    </recommendedName>
    <alternativeName>
        <fullName evidence="8">Formylglycinamide ribonucleotide amidotransferase subunit II</fullName>
        <shortName evidence="8">FGAR amidotransferase II</shortName>
        <shortName evidence="8">FGAR-AT II</shortName>
    </alternativeName>
    <alternativeName>
        <fullName evidence="8">Glutamine amidotransferase PurL</fullName>
    </alternativeName>
    <alternativeName>
        <fullName evidence="8">Phosphoribosylformylglycinamidine synthase subunit II</fullName>
    </alternativeName>
</protein>
<feature type="binding site" evidence="8">
    <location>
        <position position="528"/>
    </location>
    <ligand>
        <name>ATP</name>
        <dbReference type="ChEBI" id="CHEBI:30616"/>
    </ligand>
</feature>
<dbReference type="Proteomes" id="UP000556298">
    <property type="component" value="Unassembled WGS sequence"/>
</dbReference>
<evidence type="ECO:0000256" key="7">
    <source>
        <dbReference type="ARBA" id="ARBA00022842"/>
    </source>
</evidence>
<dbReference type="InterPro" id="IPR010918">
    <property type="entry name" value="PurM-like_C_dom"/>
</dbReference>
<comment type="subunit">
    <text evidence="8">Monomer. Part of the FGAM synthase complex composed of 1 PurL, 1 PurQ and 2 PurS subunits.</text>
</comment>
<evidence type="ECO:0000256" key="8">
    <source>
        <dbReference type="HAMAP-Rule" id="MF_00420"/>
    </source>
</evidence>
<dbReference type="Pfam" id="PF18072">
    <property type="entry name" value="FGAR-AT_linker"/>
    <property type="match status" value="1"/>
</dbReference>
<dbReference type="Gene3D" id="3.30.1330.10">
    <property type="entry name" value="PurM-like, N-terminal domain"/>
    <property type="match status" value="2"/>
</dbReference>
<feature type="binding site" evidence="8">
    <location>
        <position position="109"/>
    </location>
    <ligand>
        <name>substrate</name>
    </ligand>
</feature>
<dbReference type="Gene3D" id="3.90.650.10">
    <property type="entry name" value="PurM-like C-terminal domain"/>
    <property type="match status" value="2"/>
</dbReference>
<evidence type="ECO:0000256" key="1">
    <source>
        <dbReference type="ARBA" id="ARBA00022490"/>
    </source>
</evidence>